<proteinExistence type="predicted"/>
<dbReference type="EMBL" id="BQKE01000001">
    <property type="protein sequence ID" value="GJM61745.1"/>
    <property type="molecule type" value="Genomic_DNA"/>
</dbReference>
<gene>
    <name evidence="1" type="ORF">PEDI_22970</name>
</gene>
<keyword evidence="2" id="KW-1185">Reference proteome</keyword>
<accession>A0AAN4W0L6</accession>
<protein>
    <submittedName>
        <fullName evidence="1">Uncharacterized protein</fullName>
    </submittedName>
</protein>
<comment type="caution">
    <text evidence="1">The sequence shown here is derived from an EMBL/GenBank/DDBJ whole genome shotgun (WGS) entry which is preliminary data.</text>
</comment>
<dbReference type="Proteomes" id="UP001310022">
    <property type="component" value="Unassembled WGS sequence"/>
</dbReference>
<dbReference type="AlphaFoldDB" id="A0AAN4W0L6"/>
<name>A0AAN4W0L6_9BACT</name>
<organism evidence="1 2">
    <name type="scientific">Persicobacter diffluens</name>
    <dbReference type="NCBI Taxonomy" id="981"/>
    <lineage>
        <taxon>Bacteria</taxon>
        <taxon>Pseudomonadati</taxon>
        <taxon>Bacteroidota</taxon>
        <taxon>Cytophagia</taxon>
        <taxon>Cytophagales</taxon>
        <taxon>Persicobacteraceae</taxon>
        <taxon>Persicobacter</taxon>
    </lineage>
</organism>
<evidence type="ECO:0000313" key="2">
    <source>
        <dbReference type="Proteomes" id="UP001310022"/>
    </source>
</evidence>
<sequence>MGDACFPLTLSASLEETRNKENSFISRNAIKEGLSRIPMKQMNEEKASLPKLGLI</sequence>
<evidence type="ECO:0000313" key="1">
    <source>
        <dbReference type="EMBL" id="GJM61745.1"/>
    </source>
</evidence>
<reference evidence="1 2" key="1">
    <citation type="submission" date="2021-12" db="EMBL/GenBank/DDBJ databases">
        <title>Genome sequencing of bacteria with rrn-lacking chromosome and rrn-plasmid.</title>
        <authorList>
            <person name="Anda M."/>
            <person name="Iwasaki W."/>
        </authorList>
    </citation>
    <scope>NUCLEOTIDE SEQUENCE [LARGE SCALE GENOMIC DNA]</scope>
    <source>
        <strain evidence="1 2">NBRC 15940</strain>
    </source>
</reference>